<dbReference type="Pfam" id="PF00667">
    <property type="entry name" value="FAD_binding_1"/>
    <property type="match status" value="1"/>
</dbReference>
<feature type="binding site" evidence="10">
    <location>
        <position position="600"/>
    </location>
    <ligand>
        <name>FAD</name>
        <dbReference type="ChEBI" id="CHEBI:57692"/>
    </ligand>
</feature>
<comment type="function">
    <text evidence="10">NADPH-dependent reductase which is a central component of the cytosolic iron-sulfur (Fe-S) protein assembly (CIA) machinery. Transfers electrons from NADPH via its FAD and FMN prosthetic groups to the [2Fe-2S] cluster of the anamorsin/DRE2 homolog, another key component of the CIA machinery. In turn, this reduced cluster provides electrons for assembly of cytosolic iron-sulfur cluster proteins.</text>
</comment>
<feature type="domain" description="Flavodoxin-like" evidence="11">
    <location>
        <begin position="7"/>
        <end position="151"/>
    </location>
</feature>
<dbReference type="GO" id="GO:0005829">
    <property type="term" value="C:cytosol"/>
    <property type="evidence" value="ECO:0007669"/>
    <property type="project" value="TreeGrafter"/>
</dbReference>
<dbReference type="AlphaFoldDB" id="A0A9N9WKN1"/>
<dbReference type="SUPFAM" id="SSF52218">
    <property type="entry name" value="Flavoproteins"/>
    <property type="match status" value="1"/>
</dbReference>
<evidence type="ECO:0000256" key="7">
    <source>
        <dbReference type="ARBA" id="ARBA00022827"/>
    </source>
</evidence>
<comment type="similarity">
    <text evidence="10">In the N-terminal section; belongs to the flavodoxin family.</text>
</comment>
<dbReference type="InterPro" id="IPR001094">
    <property type="entry name" value="Flavdoxin-like"/>
</dbReference>
<reference evidence="13" key="2">
    <citation type="submission" date="2022-10" db="EMBL/GenBank/DDBJ databases">
        <authorList>
            <consortium name="ENA_rothamsted_submissions"/>
            <consortium name="culmorum"/>
            <person name="King R."/>
        </authorList>
    </citation>
    <scope>NUCLEOTIDE SEQUENCE</scope>
</reference>
<dbReference type="InterPro" id="IPR029039">
    <property type="entry name" value="Flavoprotein-like_sf"/>
</dbReference>
<dbReference type="PROSITE" id="PS50902">
    <property type="entry name" value="FLAVODOXIN_LIKE"/>
    <property type="match status" value="1"/>
</dbReference>
<evidence type="ECO:0000256" key="10">
    <source>
        <dbReference type="HAMAP-Rule" id="MF_03178"/>
    </source>
</evidence>
<keyword evidence="7 10" id="KW-0274">FAD</keyword>
<dbReference type="PROSITE" id="PS51384">
    <property type="entry name" value="FAD_FR"/>
    <property type="match status" value="1"/>
</dbReference>
<protein>
    <recommendedName>
        <fullName evidence="10">NADPH-dependent diflavin oxidoreductase 1</fullName>
        <ecNumber evidence="10">1.18.1.-</ecNumber>
    </recommendedName>
    <alternativeName>
        <fullName evidence="10">NADPH-dependent FMN and FAD-containing oxidoreductase</fullName>
    </alternativeName>
</protein>
<dbReference type="GO" id="GO:0016226">
    <property type="term" value="P:iron-sulfur cluster assembly"/>
    <property type="evidence" value="ECO:0007669"/>
    <property type="project" value="UniProtKB-UniRule"/>
</dbReference>
<dbReference type="Pfam" id="PF00258">
    <property type="entry name" value="Flavodoxin_1"/>
    <property type="match status" value="1"/>
</dbReference>
<accession>A0A9N9WKN1</accession>
<dbReference type="PANTHER" id="PTHR19384:SF10">
    <property type="entry name" value="NADPH-DEPENDENT DIFLAVIN OXIDOREDUCTASE 1"/>
    <property type="match status" value="1"/>
</dbReference>
<dbReference type="SUPFAM" id="SSF52343">
    <property type="entry name" value="Ferredoxin reductase-like, C-terminal NADP-linked domain"/>
    <property type="match status" value="1"/>
</dbReference>
<feature type="binding site" evidence="10">
    <location>
        <position position="354"/>
    </location>
    <ligand>
        <name>FAD</name>
        <dbReference type="ChEBI" id="CHEBI:57692"/>
    </ligand>
</feature>
<evidence type="ECO:0000256" key="6">
    <source>
        <dbReference type="ARBA" id="ARBA00022643"/>
    </source>
</evidence>
<dbReference type="InterPro" id="IPR008254">
    <property type="entry name" value="Flavodoxin/NO_synth"/>
</dbReference>
<evidence type="ECO:0000313" key="13">
    <source>
        <dbReference type="EMBL" id="CAG9794683.1"/>
    </source>
</evidence>
<evidence type="ECO:0000256" key="9">
    <source>
        <dbReference type="ARBA" id="ARBA00023002"/>
    </source>
</evidence>
<dbReference type="Proteomes" id="UP001153714">
    <property type="component" value="Chromosome 7"/>
</dbReference>
<evidence type="ECO:0000259" key="11">
    <source>
        <dbReference type="PROSITE" id="PS50902"/>
    </source>
</evidence>
<comment type="cofactor">
    <cofactor evidence="2 10">
        <name>FAD</name>
        <dbReference type="ChEBI" id="CHEBI:57692"/>
    </cofactor>
</comment>
<dbReference type="EC" id="1.18.1.-" evidence="10"/>
<dbReference type="GO" id="GO:0050660">
    <property type="term" value="F:flavin adenine dinucleotide binding"/>
    <property type="evidence" value="ECO:0007669"/>
    <property type="project" value="UniProtKB-UniRule"/>
</dbReference>
<dbReference type="InterPro" id="IPR028879">
    <property type="entry name" value="NDOR1"/>
</dbReference>
<dbReference type="OrthoDB" id="1856718at2759"/>
<evidence type="ECO:0000256" key="3">
    <source>
        <dbReference type="ARBA" id="ARBA00004496"/>
    </source>
</evidence>
<feature type="binding site" evidence="10">
    <location>
        <begin position="98"/>
        <end position="107"/>
    </location>
    <ligand>
        <name>FMN</name>
        <dbReference type="ChEBI" id="CHEBI:58210"/>
    </ligand>
</feature>
<evidence type="ECO:0000256" key="1">
    <source>
        <dbReference type="ARBA" id="ARBA00001917"/>
    </source>
</evidence>
<dbReference type="InterPro" id="IPR017927">
    <property type="entry name" value="FAD-bd_FR_type"/>
</dbReference>
<evidence type="ECO:0000256" key="2">
    <source>
        <dbReference type="ARBA" id="ARBA00001974"/>
    </source>
</evidence>
<feature type="binding site" evidence="10">
    <location>
        <begin position="519"/>
        <end position="520"/>
    </location>
    <ligand>
        <name>NADP(+)</name>
        <dbReference type="ChEBI" id="CHEBI:58349"/>
    </ligand>
</feature>
<keyword evidence="9 10" id="KW-0560">Oxidoreductase</keyword>
<name>A0A9N9WKN1_9NEOP</name>
<evidence type="ECO:0000256" key="4">
    <source>
        <dbReference type="ARBA" id="ARBA00022490"/>
    </source>
</evidence>
<feature type="binding site" evidence="10">
    <location>
        <begin position="386"/>
        <end position="389"/>
    </location>
    <ligand>
        <name>FAD</name>
        <dbReference type="ChEBI" id="CHEBI:57692"/>
    </ligand>
</feature>
<reference evidence="13" key="1">
    <citation type="submission" date="2021-12" db="EMBL/GenBank/DDBJ databases">
        <authorList>
            <person name="King R."/>
        </authorList>
    </citation>
    <scope>NUCLEOTIDE SEQUENCE</scope>
</reference>
<dbReference type="InterPro" id="IPR039261">
    <property type="entry name" value="FNR_nucleotide-bd"/>
</dbReference>
<dbReference type="InterPro" id="IPR001433">
    <property type="entry name" value="OxRdtase_FAD/NAD-bd"/>
</dbReference>
<comment type="similarity">
    <text evidence="10">In the C-terminal section; belongs to the flavoprotein pyridine nucleotide cytochrome reductase family.</text>
</comment>
<comment type="caution">
    <text evidence="10">Lacks conserved residue(s) required for the propagation of feature annotation.</text>
</comment>
<dbReference type="InterPro" id="IPR003097">
    <property type="entry name" value="CysJ-like_FAD-binding"/>
</dbReference>
<keyword evidence="6 10" id="KW-0288">FMN</keyword>
<feature type="binding site" evidence="10">
    <location>
        <begin position="525"/>
        <end position="529"/>
    </location>
    <ligand>
        <name>NADP(+)</name>
        <dbReference type="ChEBI" id="CHEBI:58349"/>
    </ligand>
</feature>
<dbReference type="PRINTS" id="PR00371">
    <property type="entry name" value="FPNCR"/>
</dbReference>
<evidence type="ECO:0000313" key="14">
    <source>
        <dbReference type="Proteomes" id="UP001153714"/>
    </source>
</evidence>
<dbReference type="HAMAP" id="MF_03178">
    <property type="entry name" value="NDOR1"/>
    <property type="match status" value="1"/>
</dbReference>
<dbReference type="EMBL" id="OU893338">
    <property type="protein sequence ID" value="CAG9794683.1"/>
    <property type="molecule type" value="Genomic_DNA"/>
</dbReference>
<dbReference type="FunFam" id="3.40.50.80:FF:000030">
    <property type="entry name" value="NADPH-dependent diflavin oxidoreductase 1"/>
    <property type="match status" value="1"/>
</dbReference>
<dbReference type="GO" id="GO:0005634">
    <property type="term" value="C:nucleus"/>
    <property type="evidence" value="ECO:0007669"/>
    <property type="project" value="UniProtKB-ARBA"/>
</dbReference>
<dbReference type="Gene3D" id="1.20.990.10">
    <property type="entry name" value="NADPH-cytochrome p450 Reductase, Chain A, domain 3"/>
    <property type="match status" value="1"/>
</dbReference>
<evidence type="ECO:0000259" key="12">
    <source>
        <dbReference type="PROSITE" id="PS51384"/>
    </source>
</evidence>
<dbReference type="GO" id="GO:0160246">
    <property type="term" value="F:NADPH-iron-sulfur [2Fe-2S] protein oxidoreductase activity"/>
    <property type="evidence" value="ECO:0007669"/>
    <property type="project" value="InterPro"/>
</dbReference>
<feature type="domain" description="FAD-binding FR-type" evidence="12">
    <location>
        <begin position="205"/>
        <end position="448"/>
    </location>
</feature>
<dbReference type="Gene3D" id="3.40.50.360">
    <property type="match status" value="1"/>
</dbReference>
<dbReference type="InterPro" id="IPR017938">
    <property type="entry name" value="Riboflavin_synthase-like_b-brl"/>
</dbReference>
<gene>
    <name evidence="13" type="ORF">DIATSA_LOCUS12036</name>
</gene>
<dbReference type="GO" id="GO:0050661">
    <property type="term" value="F:NADP binding"/>
    <property type="evidence" value="ECO:0007669"/>
    <property type="project" value="UniProtKB-UniRule"/>
</dbReference>
<dbReference type="GO" id="GO:0010181">
    <property type="term" value="F:FMN binding"/>
    <property type="evidence" value="ECO:0007669"/>
    <property type="project" value="UniProtKB-UniRule"/>
</dbReference>
<evidence type="ECO:0000256" key="5">
    <source>
        <dbReference type="ARBA" id="ARBA00022630"/>
    </source>
</evidence>
<keyword evidence="8 10" id="KW-0521">NADP</keyword>
<keyword evidence="4 10" id="KW-0963">Cytoplasm</keyword>
<dbReference type="Gene3D" id="3.40.50.80">
    <property type="entry name" value="Nucleotide-binding domain of ferredoxin-NADP reductase (FNR) module"/>
    <property type="match status" value="1"/>
</dbReference>
<proteinExistence type="inferred from homology"/>
<dbReference type="Pfam" id="PF00175">
    <property type="entry name" value="NAD_binding_1"/>
    <property type="match status" value="1"/>
</dbReference>
<evidence type="ECO:0000256" key="8">
    <source>
        <dbReference type="ARBA" id="ARBA00022857"/>
    </source>
</evidence>
<dbReference type="FunFam" id="3.40.50.360:FF:000015">
    <property type="entry name" value="NADPH-dependent diflavin oxidoreductase 1"/>
    <property type="match status" value="1"/>
</dbReference>
<feature type="binding site" evidence="10">
    <location>
        <position position="461"/>
    </location>
    <ligand>
        <name>NADP(+)</name>
        <dbReference type="ChEBI" id="CHEBI:58349"/>
    </ligand>
</feature>
<sequence length="600" mass="70064">MKENRRILVLYGSQTFTAKEMAERIWRMTKVLEFKGPVQAFDEYPISKLIHEEFAMFVCATTGQGDEPDNMKKFWKFLLRKNLPSTSLVKLKYGVIGLGDSSYAKFNFVGKKLHKRLMQLGATPLLDIGLCDYQHDLGHDAVLTPWLKNFFTILQTYYPNLKTEELTATFVPRWKVSILKNMDENPKKTISNDIYYSGGQKDTFVDSLLLEIEENQRTTDENHFQDVRLITLKATDTILDYKPGDIFNIRPRNSEEDVFDLFNIFEMHNIDIKPHYKLLVEEYHEDMPVPEFLKTPLTMYDIAEQYWDLRAYPTPYFFSLLALVSEDKLERDKCIELSTPEGQEDWLNYCRRPRRTVLEVLHDFHKSASKLTIQIIFELFSSIKARSFSIASSCLPNNGNKIVLLVAVVRYYTKLKRERLGLASNWLKNLNVGDRVYGWIKKGSLVFPDHTIPHILVGPGTGLAPFRSLLQERNYLNTLNKDNMLMFFGCRYKDKDFHCKEELETYVQEQKLSLYTAFSRDLDKKVYVQHKIKEQSELLWHLVKNRDAYIYISGNAKNMPDNVKEAFVEIFNEIGGLTSEQAKDMLHNLENTGRLQVEAW</sequence>
<keyword evidence="14" id="KW-1185">Reference proteome</keyword>
<comment type="cofactor">
    <cofactor evidence="1 10">
        <name>FMN</name>
        <dbReference type="ChEBI" id="CHEBI:58210"/>
    </cofactor>
</comment>
<organism evidence="13 14">
    <name type="scientific">Diatraea saccharalis</name>
    <name type="common">sugarcane borer</name>
    <dbReference type="NCBI Taxonomy" id="40085"/>
    <lineage>
        <taxon>Eukaryota</taxon>
        <taxon>Metazoa</taxon>
        <taxon>Ecdysozoa</taxon>
        <taxon>Arthropoda</taxon>
        <taxon>Hexapoda</taxon>
        <taxon>Insecta</taxon>
        <taxon>Pterygota</taxon>
        <taxon>Neoptera</taxon>
        <taxon>Endopterygota</taxon>
        <taxon>Lepidoptera</taxon>
        <taxon>Glossata</taxon>
        <taxon>Ditrysia</taxon>
        <taxon>Pyraloidea</taxon>
        <taxon>Crambidae</taxon>
        <taxon>Crambinae</taxon>
        <taxon>Diatraea</taxon>
    </lineage>
</organism>
<dbReference type="GO" id="GO:0016651">
    <property type="term" value="F:oxidoreductase activity, acting on NAD(P)H"/>
    <property type="evidence" value="ECO:0007669"/>
    <property type="project" value="UniProtKB-UniRule"/>
</dbReference>
<dbReference type="PRINTS" id="PR00369">
    <property type="entry name" value="FLAVODOXIN"/>
</dbReference>
<comment type="similarity">
    <text evidence="10">Belongs to the NADPH-dependent diflavin oxidoreductase NDOR1 family.</text>
</comment>
<dbReference type="PANTHER" id="PTHR19384">
    <property type="entry name" value="NITRIC OXIDE SYNTHASE-RELATED"/>
    <property type="match status" value="1"/>
</dbReference>
<dbReference type="InterPro" id="IPR023173">
    <property type="entry name" value="NADPH_Cyt_P450_Rdtase_alpha"/>
</dbReference>
<dbReference type="SUPFAM" id="SSF63380">
    <property type="entry name" value="Riboflavin synthase domain-like"/>
    <property type="match status" value="1"/>
</dbReference>
<comment type="catalytic activity">
    <reaction evidence="10">
        <text>2 oxidized [2Fe-2S]-[protein] + NADPH = 2 reduced [2Fe-2S]-[protein] + NADP(+) + H(+)</text>
        <dbReference type="Rhea" id="RHEA:67716"/>
        <dbReference type="Rhea" id="RHEA-COMP:17327"/>
        <dbReference type="Rhea" id="RHEA-COMP:17328"/>
        <dbReference type="ChEBI" id="CHEBI:15378"/>
        <dbReference type="ChEBI" id="CHEBI:33737"/>
        <dbReference type="ChEBI" id="CHEBI:33738"/>
        <dbReference type="ChEBI" id="CHEBI:57783"/>
        <dbReference type="ChEBI" id="CHEBI:58349"/>
    </reaction>
</comment>
<feature type="binding site" evidence="10">
    <location>
        <begin position="60"/>
        <end position="63"/>
    </location>
    <ligand>
        <name>FMN</name>
        <dbReference type="ChEBI" id="CHEBI:58210"/>
    </ligand>
</feature>
<comment type="subcellular location">
    <subcellularLocation>
        <location evidence="3 10">Cytoplasm</location>
    </subcellularLocation>
</comment>
<dbReference type="Gene3D" id="2.40.30.10">
    <property type="entry name" value="Translation factors"/>
    <property type="match status" value="1"/>
</dbReference>
<dbReference type="InterPro" id="IPR001709">
    <property type="entry name" value="Flavoprot_Pyr_Nucl_cyt_Rdtase"/>
</dbReference>
<keyword evidence="5 10" id="KW-0285">Flavoprotein</keyword>